<evidence type="ECO:0000256" key="2">
    <source>
        <dbReference type="ARBA" id="ARBA00004236"/>
    </source>
</evidence>
<dbReference type="PRINTS" id="PR00344">
    <property type="entry name" value="BCTRLSENSOR"/>
</dbReference>
<keyword evidence="12" id="KW-0732">Signal</keyword>
<keyword evidence="7 15" id="KW-0418">Kinase</keyword>
<feature type="chain" id="PRO_5046868472" description="histidine kinase" evidence="12">
    <location>
        <begin position="19"/>
        <end position="427"/>
    </location>
</feature>
<dbReference type="GO" id="GO:0016301">
    <property type="term" value="F:kinase activity"/>
    <property type="evidence" value="ECO:0007669"/>
    <property type="project" value="UniProtKB-KW"/>
</dbReference>
<gene>
    <name evidence="15" type="ORF">ABT404_13640</name>
</gene>
<dbReference type="SMART" id="SM00387">
    <property type="entry name" value="HATPase_c"/>
    <property type="match status" value="1"/>
</dbReference>
<dbReference type="InterPro" id="IPR050428">
    <property type="entry name" value="TCS_sensor_his_kinase"/>
</dbReference>
<evidence type="ECO:0000256" key="4">
    <source>
        <dbReference type="ARBA" id="ARBA00022553"/>
    </source>
</evidence>
<keyword evidence="9" id="KW-0902">Two-component regulatory system</keyword>
<evidence type="ECO:0000256" key="7">
    <source>
        <dbReference type="ARBA" id="ARBA00022777"/>
    </source>
</evidence>
<evidence type="ECO:0000256" key="3">
    <source>
        <dbReference type="ARBA" id="ARBA00012438"/>
    </source>
</evidence>
<evidence type="ECO:0000256" key="9">
    <source>
        <dbReference type="ARBA" id="ARBA00023012"/>
    </source>
</evidence>
<proteinExistence type="predicted"/>
<reference evidence="15 16" key="1">
    <citation type="submission" date="2024-06" db="EMBL/GenBank/DDBJ databases">
        <title>The Natural Products Discovery Center: Release of the First 8490 Sequenced Strains for Exploring Actinobacteria Biosynthetic Diversity.</title>
        <authorList>
            <person name="Kalkreuter E."/>
            <person name="Kautsar S.A."/>
            <person name="Yang D."/>
            <person name="Bader C.D."/>
            <person name="Teijaro C.N."/>
            <person name="Fluegel L."/>
            <person name="Davis C.M."/>
            <person name="Simpson J.R."/>
            <person name="Lauterbach L."/>
            <person name="Steele A.D."/>
            <person name="Gui C."/>
            <person name="Meng S."/>
            <person name="Li G."/>
            <person name="Viehrig K."/>
            <person name="Ye F."/>
            <person name="Su P."/>
            <person name="Kiefer A.F."/>
            <person name="Nichols A."/>
            <person name="Cepeda A.J."/>
            <person name="Yan W."/>
            <person name="Fan B."/>
            <person name="Jiang Y."/>
            <person name="Adhikari A."/>
            <person name="Zheng C.-J."/>
            <person name="Schuster L."/>
            <person name="Cowan T.M."/>
            <person name="Smanski M.J."/>
            <person name="Chevrette M.G."/>
            <person name="De Carvalho L.P.S."/>
            <person name="Shen B."/>
        </authorList>
    </citation>
    <scope>NUCLEOTIDE SEQUENCE [LARGE SCALE GENOMIC DNA]</scope>
    <source>
        <strain evidence="15 16">NPDC000234</strain>
    </source>
</reference>
<dbReference type="PANTHER" id="PTHR45436:SF5">
    <property type="entry name" value="SENSOR HISTIDINE KINASE TRCS"/>
    <property type="match status" value="1"/>
</dbReference>
<keyword evidence="5" id="KW-0808">Transferase</keyword>
<evidence type="ECO:0000256" key="8">
    <source>
        <dbReference type="ARBA" id="ARBA00022989"/>
    </source>
</evidence>
<dbReference type="CDD" id="cd06225">
    <property type="entry name" value="HAMP"/>
    <property type="match status" value="1"/>
</dbReference>
<dbReference type="InterPro" id="IPR004358">
    <property type="entry name" value="Sig_transdc_His_kin-like_C"/>
</dbReference>
<dbReference type="Gene3D" id="1.10.287.130">
    <property type="match status" value="1"/>
</dbReference>
<evidence type="ECO:0000256" key="11">
    <source>
        <dbReference type="SAM" id="Phobius"/>
    </source>
</evidence>
<evidence type="ECO:0000256" key="6">
    <source>
        <dbReference type="ARBA" id="ARBA00022692"/>
    </source>
</evidence>
<dbReference type="EC" id="2.7.13.3" evidence="3"/>
<dbReference type="InterPro" id="IPR003660">
    <property type="entry name" value="HAMP_dom"/>
</dbReference>
<dbReference type="Proteomes" id="UP001474181">
    <property type="component" value="Unassembled WGS sequence"/>
</dbReference>
<dbReference type="PROSITE" id="PS50109">
    <property type="entry name" value="HIS_KIN"/>
    <property type="match status" value="1"/>
</dbReference>
<evidence type="ECO:0000256" key="1">
    <source>
        <dbReference type="ARBA" id="ARBA00000085"/>
    </source>
</evidence>
<dbReference type="SUPFAM" id="SSF55874">
    <property type="entry name" value="ATPase domain of HSP90 chaperone/DNA topoisomerase II/histidine kinase"/>
    <property type="match status" value="1"/>
</dbReference>
<sequence>MRGRATLAVALVAGIALAACSAVLLYAVHTNLVGSARTTARDHVEQAARQLDAGTPVTKVLTALPDVTVVTTGGAPGTRTGEPDGDGATASVNTSGGPMVVQAYPDLAPARTAVVVLTWALVPGTALLVLLVAGLNWYAMGRALRPVEDIRAEFADITAHSLHNRVPVPGSEDEVATLAETMNGTLDQLQRAVERLRTFTSDASHELRGPLTTLKARLELALARPDRAEWPAVGREALRDTVNLEEIVGDLLLLARLDAHRPLNLQPLGVTDLLRRTIAERYPHRPVVLVAPAEPDEPVLGSRTALARLFSNLLDNGLRHAHSTVTVELRHTEGEAVVEVRDDGPGIPEPDRERVFHRFTRLDNARTRGEGGTGLGLAIARDIAIAHGGTLTVRPPRAAERGARLVLTLPRPAAPLTRSCEGQAAHS</sequence>
<keyword evidence="8 11" id="KW-1133">Transmembrane helix</keyword>
<dbReference type="SMART" id="SM00304">
    <property type="entry name" value="HAMP"/>
    <property type="match status" value="1"/>
</dbReference>
<feature type="signal peptide" evidence="12">
    <location>
        <begin position="1"/>
        <end position="18"/>
    </location>
</feature>
<dbReference type="SMART" id="SM00388">
    <property type="entry name" value="HisKA"/>
    <property type="match status" value="1"/>
</dbReference>
<comment type="catalytic activity">
    <reaction evidence="1">
        <text>ATP + protein L-histidine = ADP + protein N-phospho-L-histidine.</text>
        <dbReference type="EC" id="2.7.13.3"/>
    </reaction>
</comment>
<dbReference type="InterPro" id="IPR003594">
    <property type="entry name" value="HATPase_dom"/>
</dbReference>
<dbReference type="EMBL" id="JBEPEK010000077">
    <property type="protein sequence ID" value="MER7180498.1"/>
    <property type="molecule type" value="Genomic_DNA"/>
</dbReference>
<dbReference type="Pfam" id="PF00512">
    <property type="entry name" value="HisKA"/>
    <property type="match status" value="1"/>
</dbReference>
<keyword evidence="10 11" id="KW-0472">Membrane</keyword>
<accession>A0ABV1WUP0</accession>
<protein>
    <recommendedName>
        <fullName evidence="3">histidine kinase</fullName>
        <ecNumber evidence="3">2.7.13.3</ecNumber>
    </recommendedName>
</protein>
<keyword evidence="16" id="KW-1185">Reference proteome</keyword>
<dbReference type="InterPro" id="IPR036890">
    <property type="entry name" value="HATPase_C_sf"/>
</dbReference>
<evidence type="ECO:0000256" key="10">
    <source>
        <dbReference type="ARBA" id="ARBA00023136"/>
    </source>
</evidence>
<feature type="domain" description="HAMP" evidence="14">
    <location>
        <begin position="141"/>
        <end position="194"/>
    </location>
</feature>
<name>A0ABV1WUP0_9ACTN</name>
<feature type="domain" description="Histidine kinase" evidence="13">
    <location>
        <begin position="202"/>
        <end position="413"/>
    </location>
</feature>
<dbReference type="PROSITE" id="PS50885">
    <property type="entry name" value="HAMP"/>
    <property type="match status" value="1"/>
</dbReference>
<organism evidence="15 16">
    <name type="scientific">Streptomyces hyaluromycini</name>
    <dbReference type="NCBI Taxonomy" id="1377993"/>
    <lineage>
        <taxon>Bacteria</taxon>
        <taxon>Bacillati</taxon>
        <taxon>Actinomycetota</taxon>
        <taxon>Actinomycetes</taxon>
        <taxon>Kitasatosporales</taxon>
        <taxon>Streptomycetaceae</taxon>
        <taxon>Streptomyces</taxon>
    </lineage>
</organism>
<comment type="subcellular location">
    <subcellularLocation>
        <location evidence="2">Cell membrane</location>
    </subcellularLocation>
</comment>
<dbReference type="InterPro" id="IPR005467">
    <property type="entry name" value="His_kinase_dom"/>
</dbReference>
<dbReference type="InterPro" id="IPR036097">
    <property type="entry name" value="HisK_dim/P_sf"/>
</dbReference>
<evidence type="ECO:0000313" key="16">
    <source>
        <dbReference type="Proteomes" id="UP001474181"/>
    </source>
</evidence>
<evidence type="ECO:0000259" key="14">
    <source>
        <dbReference type="PROSITE" id="PS50885"/>
    </source>
</evidence>
<dbReference type="PANTHER" id="PTHR45436">
    <property type="entry name" value="SENSOR HISTIDINE KINASE YKOH"/>
    <property type="match status" value="1"/>
</dbReference>
<dbReference type="SUPFAM" id="SSF47384">
    <property type="entry name" value="Homodimeric domain of signal transducing histidine kinase"/>
    <property type="match status" value="1"/>
</dbReference>
<dbReference type="Pfam" id="PF00672">
    <property type="entry name" value="HAMP"/>
    <property type="match status" value="1"/>
</dbReference>
<dbReference type="RefSeq" id="WP_350780582.1">
    <property type="nucleotide sequence ID" value="NZ_JBEPEK010000077.1"/>
</dbReference>
<dbReference type="InterPro" id="IPR003661">
    <property type="entry name" value="HisK_dim/P_dom"/>
</dbReference>
<evidence type="ECO:0000313" key="15">
    <source>
        <dbReference type="EMBL" id="MER7180498.1"/>
    </source>
</evidence>
<feature type="transmembrane region" description="Helical" evidence="11">
    <location>
        <begin position="113"/>
        <end position="138"/>
    </location>
</feature>
<dbReference type="Gene3D" id="6.10.340.10">
    <property type="match status" value="1"/>
</dbReference>
<evidence type="ECO:0000256" key="5">
    <source>
        <dbReference type="ARBA" id="ARBA00022679"/>
    </source>
</evidence>
<keyword evidence="4" id="KW-0597">Phosphoprotein</keyword>
<dbReference type="Pfam" id="PF02518">
    <property type="entry name" value="HATPase_c"/>
    <property type="match status" value="1"/>
</dbReference>
<evidence type="ECO:0000259" key="13">
    <source>
        <dbReference type="PROSITE" id="PS50109"/>
    </source>
</evidence>
<dbReference type="CDD" id="cd00075">
    <property type="entry name" value="HATPase"/>
    <property type="match status" value="1"/>
</dbReference>
<keyword evidence="6 11" id="KW-0812">Transmembrane</keyword>
<dbReference type="Gene3D" id="3.30.565.10">
    <property type="entry name" value="Histidine kinase-like ATPase, C-terminal domain"/>
    <property type="match status" value="1"/>
</dbReference>
<dbReference type="PROSITE" id="PS51257">
    <property type="entry name" value="PROKAR_LIPOPROTEIN"/>
    <property type="match status" value="1"/>
</dbReference>
<comment type="caution">
    <text evidence="15">The sequence shown here is derived from an EMBL/GenBank/DDBJ whole genome shotgun (WGS) entry which is preliminary data.</text>
</comment>
<evidence type="ECO:0000256" key="12">
    <source>
        <dbReference type="SAM" id="SignalP"/>
    </source>
</evidence>
<dbReference type="CDD" id="cd00082">
    <property type="entry name" value="HisKA"/>
    <property type="match status" value="1"/>
</dbReference>